<evidence type="ECO:0000313" key="3">
    <source>
        <dbReference type="EMBL" id="CUI01643.1"/>
    </source>
</evidence>
<dbReference type="InterPro" id="IPR036086">
    <property type="entry name" value="ParB/Sulfiredoxin_sf"/>
</dbReference>
<organism evidence="3 4">
    <name type="scientific">Leisingera aquaemixtae</name>
    <dbReference type="NCBI Taxonomy" id="1396826"/>
    <lineage>
        <taxon>Bacteria</taxon>
        <taxon>Pseudomonadati</taxon>
        <taxon>Pseudomonadota</taxon>
        <taxon>Alphaproteobacteria</taxon>
        <taxon>Rhodobacterales</taxon>
        <taxon>Roseobacteraceae</taxon>
        <taxon>Leisingera</taxon>
    </lineage>
</organism>
<dbReference type="SUPFAM" id="SSF110849">
    <property type="entry name" value="ParB/Sulfiredoxin"/>
    <property type="match status" value="1"/>
</dbReference>
<feature type="compositionally biased region" description="Basic and acidic residues" evidence="1">
    <location>
        <begin position="308"/>
        <end position="318"/>
    </location>
</feature>
<dbReference type="EMBL" id="CYSR01000032">
    <property type="protein sequence ID" value="CUI01643.1"/>
    <property type="molecule type" value="Genomic_DNA"/>
</dbReference>
<dbReference type="GO" id="GO:0007059">
    <property type="term" value="P:chromosome segregation"/>
    <property type="evidence" value="ECO:0007669"/>
    <property type="project" value="TreeGrafter"/>
</dbReference>
<reference evidence="3 4" key="1">
    <citation type="submission" date="2015-09" db="EMBL/GenBank/DDBJ databases">
        <authorList>
            <consortium name="Swine Surveillance"/>
        </authorList>
    </citation>
    <scope>NUCLEOTIDE SEQUENCE [LARGE SCALE GENOMIC DNA]</scope>
    <source>
        <strain evidence="3 4">CECT 8399</strain>
    </source>
</reference>
<gene>
    <name evidence="3" type="ORF">PHA8399_03789</name>
</gene>
<dbReference type="AlphaFoldDB" id="A0A0P1HDW8"/>
<accession>A0A0P1HDW8</accession>
<proteinExistence type="predicted"/>
<dbReference type="Proteomes" id="UP000051326">
    <property type="component" value="Unassembled WGS sequence"/>
</dbReference>
<dbReference type="GO" id="GO:0005694">
    <property type="term" value="C:chromosome"/>
    <property type="evidence" value="ECO:0007669"/>
    <property type="project" value="TreeGrafter"/>
</dbReference>
<evidence type="ECO:0000313" key="4">
    <source>
        <dbReference type="Proteomes" id="UP000051326"/>
    </source>
</evidence>
<sequence length="389" mass="42018">MAKRKRLSPAQAGYLTAAPAAKPALGGPSSVGAAPIAQVASDASAQAALQELSGVLETARARGLMIEELPLAQIDENHLVRDRIEQDEEELQSLIASIRARGQQSPAEVVPLEDSFGGRTHGLISGWRRLTALKRLYAETSDPKFATLKALVIKPDSAEDSYVAMVEENEIRVNLSHYERARIAVRAYKEGVFTRRKYALQALFGNATRAKRSKIGSFVTLVEALDAVLVYPTAISEKLGLALVREIEADEGFAERAKQALQAADRSSPEAELEVLTRLVEAPAEKTPRLEPDLPPAPPSLEQLAAQAKERNAGRDADQPLPPVAPLVKGPRVRGAGDWDAAMPGERIVLNAPRGVRLTYTPSEKKIEISGEAVDASLAKTLEAWLKKL</sequence>
<feature type="domain" description="ParB-like N-terminal" evidence="2">
    <location>
        <begin position="67"/>
        <end position="170"/>
    </location>
</feature>
<evidence type="ECO:0000259" key="2">
    <source>
        <dbReference type="SMART" id="SM00470"/>
    </source>
</evidence>
<name>A0A0P1HDW8_9RHOB</name>
<dbReference type="PANTHER" id="PTHR33375:SF1">
    <property type="entry name" value="CHROMOSOME-PARTITIONING PROTEIN PARB-RELATED"/>
    <property type="match status" value="1"/>
</dbReference>
<dbReference type="CDD" id="cd16405">
    <property type="entry name" value="RepB_like_N"/>
    <property type="match status" value="1"/>
</dbReference>
<dbReference type="RefSeq" id="WP_058287641.1">
    <property type="nucleotide sequence ID" value="NZ_CYSR01000032.1"/>
</dbReference>
<dbReference type="InterPro" id="IPR003115">
    <property type="entry name" value="ParB_N"/>
</dbReference>
<dbReference type="InterPro" id="IPR037972">
    <property type="entry name" value="RepB_N"/>
</dbReference>
<dbReference type="InterPro" id="IPR050336">
    <property type="entry name" value="Chromosome_partition/occlusion"/>
</dbReference>
<dbReference type="Pfam" id="PF02195">
    <property type="entry name" value="ParB_N"/>
    <property type="match status" value="1"/>
</dbReference>
<dbReference type="Gene3D" id="3.90.1530.30">
    <property type="match status" value="1"/>
</dbReference>
<feature type="region of interest" description="Disordered" evidence="1">
    <location>
        <begin position="307"/>
        <end position="330"/>
    </location>
</feature>
<dbReference type="STRING" id="1396826.PHA8399_03789"/>
<dbReference type="PANTHER" id="PTHR33375">
    <property type="entry name" value="CHROMOSOME-PARTITIONING PROTEIN PARB-RELATED"/>
    <property type="match status" value="1"/>
</dbReference>
<dbReference type="SMART" id="SM00470">
    <property type="entry name" value="ParB"/>
    <property type="match status" value="1"/>
</dbReference>
<evidence type="ECO:0000256" key="1">
    <source>
        <dbReference type="SAM" id="MobiDB-lite"/>
    </source>
</evidence>
<protein>
    <submittedName>
        <fullName evidence="3">Plasmid partitioning protein RepB</fullName>
    </submittedName>
</protein>